<dbReference type="Proteomes" id="UP000254266">
    <property type="component" value="Unassembled WGS sequence"/>
</dbReference>
<proteinExistence type="predicted"/>
<accession>A0A370D8R3</accession>
<dbReference type="SUPFAM" id="SSF55781">
    <property type="entry name" value="GAF domain-like"/>
    <property type="match status" value="1"/>
</dbReference>
<gene>
    <name evidence="2" type="ORF">DIZ80_14280</name>
</gene>
<reference evidence="2 3" key="1">
    <citation type="journal article" date="2018" name="ISME J.">
        <title>Endosymbiont genomes yield clues of tubeworm success.</title>
        <authorList>
            <person name="Li Y."/>
            <person name="Liles M.R."/>
            <person name="Halanych K.M."/>
        </authorList>
    </citation>
    <scope>NUCLEOTIDE SEQUENCE [LARGE SCALE GENOMIC DNA]</scope>
    <source>
        <strain evidence="2">A1464</strain>
    </source>
</reference>
<dbReference type="EMBL" id="QFXC01000013">
    <property type="protein sequence ID" value="RDH81269.1"/>
    <property type="molecule type" value="Genomic_DNA"/>
</dbReference>
<dbReference type="InterPro" id="IPR029016">
    <property type="entry name" value="GAF-like_dom_sf"/>
</dbReference>
<dbReference type="Gene3D" id="3.30.450.40">
    <property type="match status" value="1"/>
</dbReference>
<sequence>MINTQLQQWLKINPDPSATGKWMTQILKAGIDYYNLETGIISRVDNRDYHVLQAVSKIGKIVSPGERFKLNNTYCEAVVRQHKTITYIQIDNIPEMRLHPIYQSIQLESYIGTPVMGKEGDVVGTVSFTSHNARAMNFSPDEIQFIEILAGRLGEVLDFTE</sequence>
<dbReference type="Pfam" id="PF13185">
    <property type="entry name" value="GAF_2"/>
    <property type="match status" value="1"/>
</dbReference>
<protein>
    <recommendedName>
        <fullName evidence="1">GAF domain-containing protein</fullName>
    </recommendedName>
</protein>
<organism evidence="2 3">
    <name type="scientific">endosymbiont of Galathealinum brachiosum</name>
    <dbReference type="NCBI Taxonomy" id="2200906"/>
    <lineage>
        <taxon>Bacteria</taxon>
        <taxon>Pseudomonadati</taxon>
        <taxon>Pseudomonadota</taxon>
        <taxon>Gammaproteobacteria</taxon>
        <taxon>sulfur-oxidizing symbionts</taxon>
    </lineage>
</organism>
<comment type="caution">
    <text evidence="2">The sequence shown here is derived from an EMBL/GenBank/DDBJ whole genome shotgun (WGS) entry which is preliminary data.</text>
</comment>
<evidence type="ECO:0000313" key="2">
    <source>
        <dbReference type="EMBL" id="RDH81269.1"/>
    </source>
</evidence>
<name>A0A370D8R3_9GAMM</name>
<feature type="domain" description="GAF" evidence="1">
    <location>
        <begin position="24"/>
        <end position="158"/>
    </location>
</feature>
<evidence type="ECO:0000259" key="1">
    <source>
        <dbReference type="Pfam" id="PF13185"/>
    </source>
</evidence>
<dbReference type="AlphaFoldDB" id="A0A370D8R3"/>
<evidence type="ECO:0000313" key="3">
    <source>
        <dbReference type="Proteomes" id="UP000254266"/>
    </source>
</evidence>
<keyword evidence="3" id="KW-1185">Reference proteome</keyword>
<dbReference type="InterPro" id="IPR003018">
    <property type="entry name" value="GAF"/>
</dbReference>